<keyword evidence="11" id="KW-1185">Reference proteome</keyword>
<dbReference type="InterPro" id="IPR023404">
    <property type="entry name" value="rSAM_horseshoe"/>
</dbReference>
<dbReference type="SFLD" id="SFLDG01123">
    <property type="entry name" value="methyltransferase_(Class_B)"/>
    <property type="match status" value="1"/>
</dbReference>
<evidence type="ECO:0000256" key="7">
    <source>
        <dbReference type="ARBA" id="ARBA00023014"/>
    </source>
</evidence>
<dbReference type="InterPro" id="IPR051198">
    <property type="entry name" value="BchE-like"/>
</dbReference>
<dbReference type="SFLD" id="SFLDG01082">
    <property type="entry name" value="B12-binding_domain_containing"/>
    <property type="match status" value="1"/>
</dbReference>
<evidence type="ECO:0000256" key="1">
    <source>
        <dbReference type="ARBA" id="ARBA00001966"/>
    </source>
</evidence>
<dbReference type="CDD" id="cd01335">
    <property type="entry name" value="Radical_SAM"/>
    <property type="match status" value="1"/>
</dbReference>
<dbReference type="SUPFAM" id="SSF102114">
    <property type="entry name" value="Radical SAM enzymes"/>
    <property type="match status" value="1"/>
</dbReference>
<dbReference type="SMART" id="SM00729">
    <property type="entry name" value="Elp3"/>
    <property type="match status" value="1"/>
</dbReference>
<dbReference type="AlphaFoldDB" id="A0AAE9ZAD5"/>
<evidence type="ECO:0000256" key="3">
    <source>
        <dbReference type="ARBA" id="ARBA00022679"/>
    </source>
</evidence>
<comment type="cofactor">
    <cofactor evidence="1">
        <name>[4Fe-4S] cluster</name>
        <dbReference type="ChEBI" id="CHEBI:49883"/>
    </cofactor>
</comment>
<evidence type="ECO:0000259" key="9">
    <source>
        <dbReference type="PROSITE" id="PS51918"/>
    </source>
</evidence>
<accession>A0AAE9ZAD5</accession>
<dbReference type="PANTHER" id="PTHR43409">
    <property type="entry name" value="ANAEROBIC MAGNESIUM-PROTOPORPHYRIN IX MONOMETHYL ESTER CYCLASE-RELATED"/>
    <property type="match status" value="1"/>
</dbReference>
<evidence type="ECO:0000256" key="5">
    <source>
        <dbReference type="ARBA" id="ARBA00022723"/>
    </source>
</evidence>
<evidence type="ECO:0000256" key="6">
    <source>
        <dbReference type="ARBA" id="ARBA00023004"/>
    </source>
</evidence>
<dbReference type="InterPro" id="IPR058240">
    <property type="entry name" value="rSAM_sf"/>
</dbReference>
<dbReference type="GO" id="GO:0046872">
    <property type="term" value="F:metal ion binding"/>
    <property type="evidence" value="ECO:0007669"/>
    <property type="project" value="UniProtKB-KW"/>
</dbReference>
<dbReference type="PROSITE" id="PS51918">
    <property type="entry name" value="RADICAL_SAM"/>
    <property type="match status" value="1"/>
</dbReference>
<dbReference type="InterPro" id="IPR006638">
    <property type="entry name" value="Elp3/MiaA/NifB-like_rSAM"/>
</dbReference>
<evidence type="ECO:0000259" key="8">
    <source>
        <dbReference type="PROSITE" id="PS51332"/>
    </source>
</evidence>
<keyword evidence="4" id="KW-0949">S-adenosyl-L-methionine</keyword>
<name>A0AAE9ZAD5_9GAMM</name>
<dbReference type="KEGG" id="tvd:SG34_014070"/>
<dbReference type="GO" id="GO:0005829">
    <property type="term" value="C:cytosol"/>
    <property type="evidence" value="ECO:0007669"/>
    <property type="project" value="TreeGrafter"/>
</dbReference>
<organism evidence="10 11">
    <name type="scientific">Thalassomonas viridans</name>
    <dbReference type="NCBI Taxonomy" id="137584"/>
    <lineage>
        <taxon>Bacteria</taxon>
        <taxon>Pseudomonadati</taxon>
        <taxon>Pseudomonadota</taxon>
        <taxon>Gammaproteobacteria</taxon>
        <taxon>Alteromonadales</taxon>
        <taxon>Colwelliaceae</taxon>
        <taxon>Thalassomonas</taxon>
    </lineage>
</organism>
<sequence length="475" mass="54911">MQDKKQPEKMMAKADILLTHGFFLCEDEKEQAVMRPHPPLGLMYLSAYLKQQSFTVNLFDSTFATRPQLYRQIYHSRGGIIGIYTNLMTRPSVLDIIAYAKTREMTVILGGPESANYVQEYLRYGADYIVSGEGEQTLHLLLKCLLEHGDPAKIKGISYLNKLNCVISNPPRELPKDLDLYPWPDRKAVNIQQYLDAWHEHHGESCVSMITARGCPFKCTWCSHAVFGYSHRRRSPSDCADELADIMENYRPSQVWYADDVFTIHYKWLYQYARELDRRRLKVPFETISRADRMTKTKVLDTLQHMGCYRIWIGAESGSQRLLDDMQRRVTIEQIKQATQAAQQRGIQVGMFLMWGYGDEQIEDIDETVKQVAQINPDIFLTTVAYPIKGTEFFKANQGNIQITVDWDKGSDRDLILSHRRSARYYRFANKYLNAHVAATRLKASGAVEMANRKARHARLARQLLVASQHERHLD</sequence>
<dbReference type="GO" id="GO:0051539">
    <property type="term" value="F:4 iron, 4 sulfur cluster binding"/>
    <property type="evidence" value="ECO:0007669"/>
    <property type="project" value="UniProtKB-KW"/>
</dbReference>
<proteinExistence type="predicted"/>
<dbReference type="Gene3D" id="3.40.50.280">
    <property type="entry name" value="Cobalamin-binding domain"/>
    <property type="match status" value="1"/>
</dbReference>
<dbReference type="RefSeq" id="WP_053046577.1">
    <property type="nucleotide sequence ID" value="NZ_CP059733.1"/>
</dbReference>
<dbReference type="SFLD" id="SFLDS00029">
    <property type="entry name" value="Radical_SAM"/>
    <property type="match status" value="1"/>
</dbReference>
<keyword evidence="3" id="KW-0808">Transferase</keyword>
<feature type="domain" description="B12-binding" evidence="8">
    <location>
        <begin position="13"/>
        <end position="152"/>
    </location>
</feature>
<dbReference type="PROSITE" id="PS51332">
    <property type="entry name" value="B12_BINDING"/>
    <property type="match status" value="1"/>
</dbReference>
<dbReference type="Proteomes" id="UP000032352">
    <property type="component" value="Chromosome"/>
</dbReference>
<evidence type="ECO:0000256" key="2">
    <source>
        <dbReference type="ARBA" id="ARBA00022603"/>
    </source>
</evidence>
<dbReference type="PANTHER" id="PTHR43409:SF7">
    <property type="entry name" value="BLL1977 PROTEIN"/>
    <property type="match status" value="1"/>
</dbReference>
<dbReference type="GO" id="GO:0003824">
    <property type="term" value="F:catalytic activity"/>
    <property type="evidence" value="ECO:0007669"/>
    <property type="project" value="InterPro"/>
</dbReference>
<feature type="domain" description="Radical SAM core" evidence="9">
    <location>
        <begin position="201"/>
        <end position="427"/>
    </location>
</feature>
<keyword evidence="7" id="KW-0411">Iron-sulfur</keyword>
<dbReference type="Gene3D" id="3.80.30.20">
    <property type="entry name" value="tm_1862 like domain"/>
    <property type="match status" value="1"/>
</dbReference>
<reference evidence="10 11" key="1">
    <citation type="journal article" date="2015" name="Genome Announc.">
        <title>Draft Genome Sequences of Marine Isolates of Thalassomonas viridans and Thalassomonas actiniarum.</title>
        <authorList>
            <person name="Olonade I."/>
            <person name="van Zyl L.J."/>
            <person name="Trindade M."/>
        </authorList>
    </citation>
    <scope>NUCLEOTIDE SEQUENCE [LARGE SCALE GENOMIC DNA]</scope>
    <source>
        <strain evidence="10 11">XOM25</strain>
    </source>
</reference>
<dbReference type="GO" id="GO:0031419">
    <property type="term" value="F:cobalamin binding"/>
    <property type="evidence" value="ECO:0007669"/>
    <property type="project" value="InterPro"/>
</dbReference>
<dbReference type="InterPro" id="IPR006158">
    <property type="entry name" value="Cobalamin-bd"/>
</dbReference>
<dbReference type="InterPro" id="IPR034466">
    <property type="entry name" value="Methyltransferase_Class_B"/>
</dbReference>
<evidence type="ECO:0000256" key="4">
    <source>
        <dbReference type="ARBA" id="ARBA00022691"/>
    </source>
</evidence>
<keyword evidence="6" id="KW-0408">Iron</keyword>
<reference evidence="10 11" key="2">
    <citation type="journal article" date="2022" name="Mar. Drugs">
        <title>Bioassay-Guided Fractionation Leads to the Detection of Cholic Acid Generated by the Rare Thalassomonas sp.</title>
        <authorList>
            <person name="Pheiffer F."/>
            <person name="Schneider Y.K."/>
            <person name="Hansen E.H."/>
            <person name="Andersen J.H."/>
            <person name="Isaksson J."/>
            <person name="Busche T."/>
            <person name="R C."/>
            <person name="Kalinowski J."/>
            <person name="Zyl L.V."/>
            <person name="Trindade M."/>
        </authorList>
    </citation>
    <scope>NUCLEOTIDE SEQUENCE [LARGE SCALE GENOMIC DNA]</scope>
    <source>
        <strain evidence="10 11">XOM25</strain>
    </source>
</reference>
<dbReference type="Pfam" id="PF02310">
    <property type="entry name" value="B12-binding"/>
    <property type="match status" value="1"/>
</dbReference>
<keyword evidence="2" id="KW-0489">Methyltransferase</keyword>
<dbReference type="InterPro" id="IPR007197">
    <property type="entry name" value="rSAM"/>
</dbReference>
<evidence type="ECO:0000313" key="10">
    <source>
        <dbReference type="EMBL" id="WDE07907.1"/>
    </source>
</evidence>
<keyword evidence="5" id="KW-0479">Metal-binding</keyword>
<protein>
    <submittedName>
        <fullName evidence="10">B12-binding domain-containing radical SAM protein</fullName>
    </submittedName>
</protein>
<evidence type="ECO:0000313" key="11">
    <source>
        <dbReference type="Proteomes" id="UP000032352"/>
    </source>
</evidence>
<dbReference type="Pfam" id="PF04055">
    <property type="entry name" value="Radical_SAM"/>
    <property type="match status" value="1"/>
</dbReference>
<dbReference type="EMBL" id="CP059733">
    <property type="protein sequence ID" value="WDE07907.1"/>
    <property type="molecule type" value="Genomic_DNA"/>
</dbReference>
<gene>
    <name evidence="10" type="ORF">SG34_014070</name>
</gene>